<dbReference type="RefSeq" id="WP_094474751.1">
    <property type="nucleotide sequence ID" value="NZ_NOXT01000122.1"/>
</dbReference>
<evidence type="ECO:0000256" key="1">
    <source>
        <dbReference type="ARBA" id="ARBA00022801"/>
    </source>
</evidence>
<dbReference type="InterPro" id="IPR000868">
    <property type="entry name" value="Isochorismatase-like_dom"/>
</dbReference>
<evidence type="ECO:0000313" key="3">
    <source>
        <dbReference type="EMBL" id="OYQ25325.1"/>
    </source>
</evidence>
<dbReference type="Proteomes" id="UP000216991">
    <property type="component" value="Unassembled WGS sequence"/>
</dbReference>
<dbReference type="SUPFAM" id="SSF52499">
    <property type="entry name" value="Isochorismatase-like hydrolases"/>
    <property type="match status" value="1"/>
</dbReference>
<dbReference type="GO" id="GO:0016787">
    <property type="term" value="F:hydrolase activity"/>
    <property type="evidence" value="ECO:0007669"/>
    <property type="project" value="UniProtKB-KW"/>
</dbReference>
<protein>
    <submittedName>
        <fullName evidence="3">Isochorismatase</fullName>
    </submittedName>
</protein>
<dbReference type="EMBL" id="NOXT01000122">
    <property type="protein sequence ID" value="OYQ25325.1"/>
    <property type="molecule type" value="Genomic_DNA"/>
</dbReference>
<dbReference type="InterPro" id="IPR050272">
    <property type="entry name" value="Isochorismatase-like_hydrls"/>
</dbReference>
<name>A0A255Y9L5_9SPHN</name>
<dbReference type="AlphaFoldDB" id="A0A255Y9L5"/>
<evidence type="ECO:0000313" key="4">
    <source>
        <dbReference type="Proteomes" id="UP000216991"/>
    </source>
</evidence>
<dbReference type="PANTHER" id="PTHR43540:SF1">
    <property type="entry name" value="ISOCHORISMATASE HYDROLASE"/>
    <property type="match status" value="1"/>
</dbReference>
<keyword evidence="4" id="KW-1185">Reference proteome</keyword>
<dbReference type="Gene3D" id="3.40.50.850">
    <property type="entry name" value="Isochorismatase-like"/>
    <property type="match status" value="1"/>
</dbReference>
<proteinExistence type="predicted"/>
<feature type="domain" description="Isochorismatase-like" evidence="2">
    <location>
        <begin position="24"/>
        <end position="198"/>
    </location>
</feature>
<dbReference type="OrthoDB" id="7500697at2"/>
<organism evidence="3 4">
    <name type="scientific">Sandarakinorhabdus cyanobacteriorum</name>
    <dbReference type="NCBI Taxonomy" id="1981098"/>
    <lineage>
        <taxon>Bacteria</taxon>
        <taxon>Pseudomonadati</taxon>
        <taxon>Pseudomonadota</taxon>
        <taxon>Alphaproteobacteria</taxon>
        <taxon>Sphingomonadales</taxon>
        <taxon>Sphingosinicellaceae</taxon>
        <taxon>Sandarakinorhabdus</taxon>
    </lineage>
</organism>
<reference evidence="3 4" key="1">
    <citation type="submission" date="2017-07" db="EMBL/GenBank/DDBJ databases">
        <title>Sandarakinorhabdus cyanobacteriorum sp. nov., a novel bacterium isolated from cyanobacterial aggregates in a eutrophic lake.</title>
        <authorList>
            <person name="Cai H."/>
        </authorList>
    </citation>
    <scope>NUCLEOTIDE SEQUENCE [LARGE SCALE GENOMIC DNA]</scope>
    <source>
        <strain evidence="3 4">TH057</strain>
    </source>
</reference>
<comment type="caution">
    <text evidence="3">The sequence shown here is derived from an EMBL/GenBank/DDBJ whole genome shotgun (WGS) entry which is preliminary data.</text>
</comment>
<keyword evidence="1" id="KW-0378">Hydrolase</keyword>
<dbReference type="PANTHER" id="PTHR43540">
    <property type="entry name" value="PEROXYUREIDOACRYLATE/UREIDOACRYLATE AMIDOHYDROLASE-RELATED"/>
    <property type="match status" value="1"/>
</dbReference>
<sequence>MVDAGADYRSAGFGQGLAPGARPALLMIDFARAYFAAGSPLYAGVEAVRDEAAAVLAAARALAVPVLHTRVEYEPGGANGGVFYRKIAALRVFDRGSPLGDFEPPLHPVPGEAVITKQYPSAFFGTDLDARLRALGIDTLVICGLSTSGCVRASAVDAICCGYVPLVVEDGVGDRLDSVHAANLFDLKAKTAEIMPAAEIIAYFEGLAARKA</sequence>
<accession>A0A255Y9L5</accession>
<evidence type="ECO:0000259" key="2">
    <source>
        <dbReference type="Pfam" id="PF00857"/>
    </source>
</evidence>
<dbReference type="InterPro" id="IPR036380">
    <property type="entry name" value="Isochorismatase-like_sf"/>
</dbReference>
<dbReference type="Pfam" id="PF00857">
    <property type="entry name" value="Isochorismatase"/>
    <property type="match status" value="1"/>
</dbReference>
<gene>
    <name evidence="3" type="ORF">CHU93_13805</name>
</gene>